<keyword evidence="2" id="KW-1185">Reference proteome</keyword>
<evidence type="ECO:0000313" key="2">
    <source>
        <dbReference type="Proteomes" id="UP000821853"/>
    </source>
</evidence>
<evidence type="ECO:0000313" key="1">
    <source>
        <dbReference type="EMBL" id="KAH9367819.1"/>
    </source>
</evidence>
<dbReference type="EMBL" id="JABSTR010000004">
    <property type="protein sequence ID" value="KAH9367819.1"/>
    <property type="molecule type" value="Genomic_DNA"/>
</dbReference>
<gene>
    <name evidence="1" type="ORF">HPB48_008074</name>
</gene>
<name>A0A9J6FYB9_HAELO</name>
<dbReference type="Proteomes" id="UP000821853">
    <property type="component" value="Chromosome 2"/>
</dbReference>
<sequence length="127" mass="14713">MLGTTNKTSSPLYNLLRTQERGELHYPKPEFLSLLETIATFFEKAVKHLPRTKIPEALQLIVQPHLEDSPLLDCPEGVDKSHAKRSARLISEKFLRILLINYTRKLTDQNDKPSGFIHKPTRKHFRL</sequence>
<organism evidence="1 2">
    <name type="scientific">Haemaphysalis longicornis</name>
    <name type="common">Bush tick</name>
    <dbReference type="NCBI Taxonomy" id="44386"/>
    <lineage>
        <taxon>Eukaryota</taxon>
        <taxon>Metazoa</taxon>
        <taxon>Ecdysozoa</taxon>
        <taxon>Arthropoda</taxon>
        <taxon>Chelicerata</taxon>
        <taxon>Arachnida</taxon>
        <taxon>Acari</taxon>
        <taxon>Parasitiformes</taxon>
        <taxon>Ixodida</taxon>
        <taxon>Ixodoidea</taxon>
        <taxon>Ixodidae</taxon>
        <taxon>Haemaphysalinae</taxon>
        <taxon>Haemaphysalis</taxon>
    </lineage>
</organism>
<accession>A0A9J6FYB9</accession>
<comment type="caution">
    <text evidence="1">The sequence shown here is derived from an EMBL/GenBank/DDBJ whole genome shotgun (WGS) entry which is preliminary data.</text>
</comment>
<protein>
    <submittedName>
        <fullName evidence="1">Uncharacterized protein</fullName>
    </submittedName>
</protein>
<proteinExistence type="predicted"/>
<reference evidence="1 2" key="1">
    <citation type="journal article" date="2020" name="Cell">
        <title>Large-Scale Comparative Analyses of Tick Genomes Elucidate Their Genetic Diversity and Vector Capacities.</title>
        <authorList>
            <consortium name="Tick Genome and Microbiome Consortium (TIGMIC)"/>
            <person name="Jia N."/>
            <person name="Wang J."/>
            <person name="Shi W."/>
            <person name="Du L."/>
            <person name="Sun Y."/>
            <person name="Zhan W."/>
            <person name="Jiang J.F."/>
            <person name="Wang Q."/>
            <person name="Zhang B."/>
            <person name="Ji P."/>
            <person name="Bell-Sakyi L."/>
            <person name="Cui X.M."/>
            <person name="Yuan T.T."/>
            <person name="Jiang B.G."/>
            <person name="Yang W.F."/>
            <person name="Lam T.T."/>
            <person name="Chang Q.C."/>
            <person name="Ding S.J."/>
            <person name="Wang X.J."/>
            <person name="Zhu J.G."/>
            <person name="Ruan X.D."/>
            <person name="Zhao L."/>
            <person name="Wei J.T."/>
            <person name="Ye R.Z."/>
            <person name="Que T.C."/>
            <person name="Du C.H."/>
            <person name="Zhou Y.H."/>
            <person name="Cheng J.X."/>
            <person name="Dai P.F."/>
            <person name="Guo W.B."/>
            <person name="Han X.H."/>
            <person name="Huang E.J."/>
            <person name="Li L.F."/>
            <person name="Wei W."/>
            <person name="Gao Y.C."/>
            <person name="Liu J.Z."/>
            <person name="Shao H.Z."/>
            <person name="Wang X."/>
            <person name="Wang C.C."/>
            <person name="Yang T.C."/>
            <person name="Huo Q.B."/>
            <person name="Li W."/>
            <person name="Chen H.Y."/>
            <person name="Chen S.E."/>
            <person name="Zhou L.G."/>
            <person name="Ni X.B."/>
            <person name="Tian J.H."/>
            <person name="Sheng Y."/>
            <person name="Liu T."/>
            <person name="Pan Y.S."/>
            <person name="Xia L.Y."/>
            <person name="Li J."/>
            <person name="Zhao F."/>
            <person name="Cao W.C."/>
        </authorList>
    </citation>
    <scope>NUCLEOTIDE SEQUENCE [LARGE SCALE GENOMIC DNA]</scope>
    <source>
        <strain evidence="1">HaeL-2018</strain>
    </source>
</reference>
<dbReference type="AlphaFoldDB" id="A0A9J6FYB9"/>
<dbReference type="VEuPathDB" id="VectorBase:HLOH_053238"/>